<sequence>MYFNLPEKTLSNDDAKTLFCPWDDENIYLLSLHVNSPLKTEAAFRMARATLHISCLTAASLCSSFVFRDIASAIPGKNSILLSGRSEFSDGGSNGTQRDGPV</sequence>
<name>A0A5A7QIW4_STRAF</name>
<dbReference type="AlphaFoldDB" id="A0A5A7QIW4"/>
<reference evidence="3" key="1">
    <citation type="journal article" date="2019" name="Curr. Biol.">
        <title>Genome Sequence of Striga asiatica Provides Insight into the Evolution of Plant Parasitism.</title>
        <authorList>
            <person name="Yoshida S."/>
            <person name="Kim S."/>
            <person name="Wafula E.K."/>
            <person name="Tanskanen J."/>
            <person name="Kim Y.M."/>
            <person name="Honaas L."/>
            <person name="Yang Z."/>
            <person name="Spallek T."/>
            <person name="Conn C.E."/>
            <person name="Ichihashi Y."/>
            <person name="Cheong K."/>
            <person name="Cui S."/>
            <person name="Der J.P."/>
            <person name="Gundlach H."/>
            <person name="Jiao Y."/>
            <person name="Hori C."/>
            <person name="Ishida J.K."/>
            <person name="Kasahara H."/>
            <person name="Kiba T."/>
            <person name="Kim M.S."/>
            <person name="Koo N."/>
            <person name="Laohavisit A."/>
            <person name="Lee Y.H."/>
            <person name="Lumba S."/>
            <person name="McCourt P."/>
            <person name="Mortimer J.C."/>
            <person name="Mutuku J.M."/>
            <person name="Nomura T."/>
            <person name="Sasaki-Sekimoto Y."/>
            <person name="Seto Y."/>
            <person name="Wang Y."/>
            <person name="Wakatake T."/>
            <person name="Sakakibara H."/>
            <person name="Demura T."/>
            <person name="Yamaguchi S."/>
            <person name="Yoneyama K."/>
            <person name="Manabe R.I."/>
            <person name="Nelson D.C."/>
            <person name="Schulman A.H."/>
            <person name="Timko M.P."/>
            <person name="dePamphilis C.W."/>
            <person name="Choi D."/>
            <person name="Shirasu K."/>
        </authorList>
    </citation>
    <scope>NUCLEOTIDE SEQUENCE [LARGE SCALE GENOMIC DNA]</scope>
    <source>
        <strain evidence="3">cv. UVA1</strain>
    </source>
</reference>
<organism evidence="2 3">
    <name type="scientific">Striga asiatica</name>
    <name type="common">Asiatic witchweed</name>
    <name type="synonym">Buchnera asiatica</name>
    <dbReference type="NCBI Taxonomy" id="4170"/>
    <lineage>
        <taxon>Eukaryota</taxon>
        <taxon>Viridiplantae</taxon>
        <taxon>Streptophyta</taxon>
        <taxon>Embryophyta</taxon>
        <taxon>Tracheophyta</taxon>
        <taxon>Spermatophyta</taxon>
        <taxon>Magnoliopsida</taxon>
        <taxon>eudicotyledons</taxon>
        <taxon>Gunneridae</taxon>
        <taxon>Pentapetalae</taxon>
        <taxon>asterids</taxon>
        <taxon>lamiids</taxon>
        <taxon>Lamiales</taxon>
        <taxon>Orobanchaceae</taxon>
        <taxon>Buchnereae</taxon>
        <taxon>Striga</taxon>
    </lineage>
</organism>
<comment type="caution">
    <text evidence="2">The sequence shown here is derived from an EMBL/GenBank/DDBJ whole genome shotgun (WGS) entry which is preliminary data.</text>
</comment>
<accession>A0A5A7QIW4</accession>
<dbReference type="Proteomes" id="UP000325081">
    <property type="component" value="Unassembled WGS sequence"/>
</dbReference>
<dbReference type="EMBL" id="BKCP01007093">
    <property type="protein sequence ID" value="GER44812.1"/>
    <property type="molecule type" value="Genomic_DNA"/>
</dbReference>
<protein>
    <submittedName>
        <fullName evidence="2">Long-chain-fatty-acid CoA ligase</fullName>
    </submittedName>
</protein>
<dbReference type="GO" id="GO:0016874">
    <property type="term" value="F:ligase activity"/>
    <property type="evidence" value="ECO:0007669"/>
    <property type="project" value="UniProtKB-KW"/>
</dbReference>
<gene>
    <name evidence="2" type="ORF">STAS_21732</name>
</gene>
<evidence type="ECO:0000313" key="2">
    <source>
        <dbReference type="EMBL" id="GER44812.1"/>
    </source>
</evidence>
<proteinExistence type="predicted"/>
<evidence type="ECO:0000313" key="3">
    <source>
        <dbReference type="Proteomes" id="UP000325081"/>
    </source>
</evidence>
<keyword evidence="2" id="KW-0436">Ligase</keyword>
<evidence type="ECO:0000256" key="1">
    <source>
        <dbReference type="SAM" id="MobiDB-lite"/>
    </source>
</evidence>
<keyword evidence="3" id="KW-1185">Reference proteome</keyword>
<dbReference type="OrthoDB" id="5841748at2759"/>
<feature type="region of interest" description="Disordered" evidence="1">
    <location>
        <begin position="83"/>
        <end position="102"/>
    </location>
</feature>